<dbReference type="Proteomes" id="UP001165082">
    <property type="component" value="Unassembled WGS sequence"/>
</dbReference>
<dbReference type="EMBL" id="BRXZ01003417">
    <property type="protein sequence ID" value="GMH54375.1"/>
    <property type="molecule type" value="Genomic_DNA"/>
</dbReference>
<comment type="caution">
    <text evidence="2">The sequence shown here is derived from an EMBL/GenBank/DDBJ whole genome shotgun (WGS) entry which is preliminary data.</text>
</comment>
<feature type="compositionally biased region" description="Pro residues" evidence="1">
    <location>
        <begin position="100"/>
        <end position="112"/>
    </location>
</feature>
<feature type="compositionally biased region" description="Low complexity" evidence="1">
    <location>
        <begin position="147"/>
        <end position="164"/>
    </location>
</feature>
<evidence type="ECO:0000313" key="3">
    <source>
        <dbReference type="Proteomes" id="UP001165082"/>
    </source>
</evidence>
<gene>
    <name evidence="2" type="ORF">TrRE_jg1156</name>
</gene>
<accession>A0A9W6ZQ43</accession>
<dbReference type="OrthoDB" id="10540878at2759"/>
<evidence type="ECO:0000313" key="2">
    <source>
        <dbReference type="EMBL" id="GMH54375.1"/>
    </source>
</evidence>
<feature type="compositionally biased region" description="Polar residues" evidence="1">
    <location>
        <begin position="21"/>
        <end position="33"/>
    </location>
</feature>
<feature type="region of interest" description="Disordered" evidence="1">
    <location>
        <begin position="238"/>
        <end position="267"/>
    </location>
</feature>
<evidence type="ECO:0000256" key="1">
    <source>
        <dbReference type="SAM" id="MobiDB-lite"/>
    </source>
</evidence>
<name>A0A9W6ZQ43_9STRA</name>
<feature type="compositionally biased region" description="Basic residues" evidence="1">
    <location>
        <begin position="1"/>
        <end position="13"/>
    </location>
</feature>
<organism evidence="2 3">
    <name type="scientific">Triparma retinervis</name>
    <dbReference type="NCBI Taxonomy" id="2557542"/>
    <lineage>
        <taxon>Eukaryota</taxon>
        <taxon>Sar</taxon>
        <taxon>Stramenopiles</taxon>
        <taxon>Ochrophyta</taxon>
        <taxon>Bolidophyceae</taxon>
        <taxon>Parmales</taxon>
        <taxon>Triparmaceae</taxon>
        <taxon>Triparma</taxon>
    </lineage>
</organism>
<reference evidence="2" key="1">
    <citation type="submission" date="2022-07" db="EMBL/GenBank/DDBJ databases">
        <title>Genome analysis of Parmales, a sister group of diatoms, reveals the evolutionary specialization of diatoms from phago-mixotrophs to photoautotrophs.</title>
        <authorList>
            <person name="Ban H."/>
            <person name="Sato S."/>
            <person name="Yoshikawa S."/>
            <person name="Kazumasa Y."/>
            <person name="Nakamura Y."/>
            <person name="Ichinomiya M."/>
            <person name="Saitoh K."/>
            <person name="Sato N."/>
            <person name="Blanc-Mathieu R."/>
            <person name="Endo H."/>
            <person name="Kuwata A."/>
            <person name="Ogata H."/>
        </authorList>
    </citation>
    <scope>NUCLEOTIDE SEQUENCE</scope>
</reference>
<feature type="region of interest" description="Disordered" evidence="1">
    <location>
        <begin position="134"/>
        <end position="183"/>
    </location>
</feature>
<feature type="non-terminal residue" evidence="2">
    <location>
        <position position="1"/>
    </location>
</feature>
<sequence length="447" mass="47046">APSSASKKKKKSNTQKSTTAETTSKTGSKTPTVPLTKPSRTMARMNYDLASDAVRTNLSVEVDRTSSLMRSTDSIESTVGKVVPSAPARPSSSRFLLPPKVGPPLPRDPPSLGPNEVLVSADYLLRKQATPLTFALPSPMDRGSATPPSSRGPSVASGPPAAGVPSGGGYEGITGAAGNPLSPSMDDGMRIEEEKLGDVSQEIAEDIKRASKRGGVGVTFKKIITPESVRRARMEISRGEGGGGTKVEVNDSGSAEQEVGEAAGSSDAPGYSGFRAALFLMALLVATLSSTKFVHPPAVNVGYPATQNSYEQSERVILMPPPPTERPATTKWFLSPRPSSGDYEAHHEPLASSPVVVVVNEGKAMKPVRRVINAVVEDVMKGGVKEALRFVLVSTMLNLGFGGVVGNPISRRIGGWIVKIGIGGKGRIARWGGKVVKKGVEVWKRFK</sequence>
<protein>
    <submittedName>
        <fullName evidence="2">Uncharacterized protein</fullName>
    </submittedName>
</protein>
<feature type="region of interest" description="Disordered" evidence="1">
    <location>
        <begin position="1"/>
        <end position="42"/>
    </location>
</feature>
<feature type="compositionally biased region" description="Polar residues" evidence="1">
    <location>
        <begin position="65"/>
        <end position="77"/>
    </location>
</feature>
<feature type="compositionally biased region" description="Low complexity" evidence="1">
    <location>
        <begin position="84"/>
        <end position="94"/>
    </location>
</feature>
<proteinExistence type="predicted"/>
<keyword evidence="3" id="KW-1185">Reference proteome</keyword>
<feature type="region of interest" description="Disordered" evidence="1">
    <location>
        <begin position="65"/>
        <end position="113"/>
    </location>
</feature>
<dbReference type="AlphaFoldDB" id="A0A9W6ZQ43"/>